<dbReference type="InterPro" id="IPR039614">
    <property type="entry name" value="PMI1-like"/>
</dbReference>
<keyword evidence="3" id="KW-1185">Reference proteome</keyword>
<dbReference type="PANTHER" id="PTHR33414">
    <property type="entry name" value="PROTEIN PLASTID MOVEMENT IMPAIRED 1-RELATED 1"/>
    <property type="match status" value="1"/>
</dbReference>
<protein>
    <recommendedName>
        <fullName evidence="1">C2 NT-type domain-containing protein</fullName>
    </recommendedName>
</protein>
<reference evidence="2 3" key="1">
    <citation type="submission" date="2023-01" db="EMBL/GenBank/DDBJ databases">
        <authorList>
            <person name="Kreplak J."/>
        </authorList>
    </citation>
    <scope>NUCLEOTIDE SEQUENCE [LARGE SCALE GENOMIC DNA]</scope>
</reference>
<evidence type="ECO:0000259" key="1">
    <source>
        <dbReference type="PROSITE" id="PS51840"/>
    </source>
</evidence>
<name>A0AAV1AV69_VICFA</name>
<accession>A0AAV1AV69</accession>
<dbReference type="AlphaFoldDB" id="A0AAV1AV69"/>
<proteinExistence type="predicted"/>
<organism evidence="2 3">
    <name type="scientific">Vicia faba</name>
    <name type="common">Broad bean</name>
    <name type="synonym">Faba vulgaris</name>
    <dbReference type="NCBI Taxonomy" id="3906"/>
    <lineage>
        <taxon>Eukaryota</taxon>
        <taxon>Viridiplantae</taxon>
        <taxon>Streptophyta</taxon>
        <taxon>Embryophyta</taxon>
        <taxon>Tracheophyta</taxon>
        <taxon>Spermatophyta</taxon>
        <taxon>Magnoliopsida</taxon>
        <taxon>eudicotyledons</taxon>
        <taxon>Gunneridae</taxon>
        <taxon>Pentapetalae</taxon>
        <taxon>rosids</taxon>
        <taxon>fabids</taxon>
        <taxon>Fabales</taxon>
        <taxon>Fabaceae</taxon>
        <taxon>Papilionoideae</taxon>
        <taxon>50 kb inversion clade</taxon>
        <taxon>NPAAA clade</taxon>
        <taxon>Hologalegina</taxon>
        <taxon>IRL clade</taxon>
        <taxon>Fabeae</taxon>
        <taxon>Vicia</taxon>
    </lineage>
</organism>
<feature type="domain" description="C2 NT-type" evidence="1">
    <location>
        <begin position="21"/>
        <end position="170"/>
    </location>
</feature>
<evidence type="ECO:0000313" key="2">
    <source>
        <dbReference type="EMBL" id="CAI8614201.1"/>
    </source>
</evidence>
<gene>
    <name evidence="2" type="ORF">VFH_V118480</name>
</gene>
<dbReference type="PANTHER" id="PTHR33414:SF1">
    <property type="entry name" value="PROTEIN PLASTID MOVEMENT IMPAIRED 1-RELATED 1"/>
    <property type="match status" value="1"/>
</dbReference>
<dbReference type="Proteomes" id="UP001157006">
    <property type="component" value="Chromosome 5"/>
</dbReference>
<dbReference type="InterPro" id="IPR019448">
    <property type="entry name" value="NT-C2"/>
</dbReference>
<sequence length="535" mass="59032">MSSSSSTGLFFFMSLMVPNVNPNIHGRTLLLSLQENWQIATGLPSTFDGSSFSVFWKRRDGVLVTRSAKVIQSVAEYDEKLTYTCSVYGSRSGPHHSAKYEAKHFLLYASLLSAPELDLGKHRVDLTRLLPLTLEELEEEKSSGKWTTSFRLSGKAKGAVMNSGSLPLTKPDVKQRQYDGSSSVRRAGSFHGALPVDASQGKNLSRLYSSQAVESVKDLHEVLPSSKSALASSIGVLYKKFDEEKESRSVDNKPDPDLSKENIELIKPDACASSDIEKEMQEVHVDNDGNTSPVLDTPELDVFHENLETDKQDGYLLLDSEKENPEDCQDKDFSVVDKGIEISPIEPVKVEESFTEASEDASTVDSSLILDTAGLQVSSEDSFIHDSLHEANDGCKDHTVADESAYEDDDLFTNELLQELEAAINSVSDLETVALESPKKLEFRTEYKMRKTDSLDDVTESVANEFLSMLDIDHSSAGSNSGNEPESPRELLLRQFEKESLGGGFSLFDFDMDCDNEAGDDYDASTGSEQLNSLW</sequence>
<evidence type="ECO:0000313" key="3">
    <source>
        <dbReference type="Proteomes" id="UP001157006"/>
    </source>
</evidence>
<dbReference type="EMBL" id="OX451740">
    <property type="protein sequence ID" value="CAI8614201.1"/>
    <property type="molecule type" value="Genomic_DNA"/>
</dbReference>
<dbReference type="PROSITE" id="PS51840">
    <property type="entry name" value="C2_NT"/>
    <property type="match status" value="1"/>
</dbReference>
<dbReference type="Pfam" id="PF10358">
    <property type="entry name" value="NT-C2"/>
    <property type="match status" value="1"/>
</dbReference>